<dbReference type="Gene3D" id="1.10.1040.10">
    <property type="entry name" value="N-(1-d-carboxylethyl)-l-norvaline Dehydrogenase, domain 2"/>
    <property type="match status" value="1"/>
</dbReference>
<dbReference type="GO" id="GO:0050661">
    <property type="term" value="F:NADP binding"/>
    <property type="evidence" value="ECO:0007669"/>
    <property type="project" value="InterPro"/>
</dbReference>
<reference evidence="6 7" key="1">
    <citation type="submission" date="2020-08" db="EMBL/GenBank/DDBJ databases">
        <title>Genomic Encyclopedia of Type Strains, Phase IV (KMG-IV): sequencing the most valuable type-strain genomes for metagenomic binning, comparative biology and taxonomic classification.</title>
        <authorList>
            <person name="Goeker M."/>
        </authorList>
    </citation>
    <scope>NUCLEOTIDE SEQUENCE [LARGE SCALE GENOMIC DNA]</scope>
    <source>
        <strain evidence="6 7">YIM 65646</strain>
    </source>
</reference>
<gene>
    <name evidence="6" type="ORF">HNR73_004502</name>
</gene>
<dbReference type="InterPro" id="IPR048666">
    <property type="entry name" value="RedAm-like_C"/>
</dbReference>
<evidence type="ECO:0000256" key="2">
    <source>
        <dbReference type="ARBA" id="ARBA00023002"/>
    </source>
</evidence>
<protein>
    <submittedName>
        <fullName evidence="6">3-hydroxyisobutyrate dehydrogenase-like beta-hydroxyacid dehydrogenase</fullName>
    </submittedName>
</protein>
<dbReference type="Pfam" id="PF21761">
    <property type="entry name" value="RedAm-like_C"/>
    <property type="match status" value="1"/>
</dbReference>
<keyword evidence="3" id="KW-0732">Signal</keyword>
<feature type="signal peptide" evidence="3">
    <location>
        <begin position="1"/>
        <end position="18"/>
    </location>
</feature>
<dbReference type="Gene3D" id="3.40.50.720">
    <property type="entry name" value="NAD(P)-binding Rossmann-like Domain"/>
    <property type="match status" value="1"/>
</dbReference>
<sequence>MKTPITLLGLGSMGRALATAWLAAGHPVTVWNRTPGKEPAGAAVAATAAEAVAANRLVVVCLLDDASVESVLASTDLDGRDLVNLTTNTPGEGRVRAEWAVQRGARFLDGGIMVPPAMVATPAGFVLYSGSRESFDEHRAVLSAVARPEFTGDDPGRAALLDVALLSAMTGLFGGIVHAYAVTAGEVPPTEFAPMLAGFLTAMSGVTPQGVGERLASGDHTTGVASTLAMQTAASGTLLRTAGEQGVSTELIEPYLALMERRVAEGHGDEGSSGLVGGLGVTAGG</sequence>
<evidence type="ECO:0000256" key="3">
    <source>
        <dbReference type="SAM" id="SignalP"/>
    </source>
</evidence>
<dbReference type="GO" id="GO:0016491">
    <property type="term" value="F:oxidoreductase activity"/>
    <property type="evidence" value="ECO:0007669"/>
    <property type="project" value="UniProtKB-KW"/>
</dbReference>
<evidence type="ECO:0000256" key="1">
    <source>
        <dbReference type="ARBA" id="ARBA00009080"/>
    </source>
</evidence>
<evidence type="ECO:0000259" key="5">
    <source>
        <dbReference type="Pfam" id="PF21761"/>
    </source>
</evidence>
<dbReference type="PIRSF" id="PIRSF000103">
    <property type="entry name" value="HIBADH"/>
    <property type="match status" value="1"/>
</dbReference>
<keyword evidence="2" id="KW-0560">Oxidoreductase</keyword>
<comment type="similarity">
    <text evidence="1">Belongs to the HIBADH-related family.</text>
</comment>
<dbReference type="EMBL" id="JACHGT010000009">
    <property type="protein sequence ID" value="MBB6036631.1"/>
    <property type="molecule type" value="Genomic_DNA"/>
</dbReference>
<dbReference type="SUPFAM" id="SSF51735">
    <property type="entry name" value="NAD(P)-binding Rossmann-fold domains"/>
    <property type="match status" value="1"/>
</dbReference>
<feature type="chain" id="PRO_5032750133" evidence="3">
    <location>
        <begin position="19"/>
        <end position="285"/>
    </location>
</feature>
<evidence type="ECO:0000313" key="6">
    <source>
        <dbReference type="EMBL" id="MBB6036631.1"/>
    </source>
</evidence>
<dbReference type="Proteomes" id="UP000548476">
    <property type="component" value="Unassembled WGS sequence"/>
</dbReference>
<organism evidence="6 7">
    <name type="scientific">Phytomonospora endophytica</name>
    <dbReference type="NCBI Taxonomy" id="714109"/>
    <lineage>
        <taxon>Bacteria</taxon>
        <taxon>Bacillati</taxon>
        <taxon>Actinomycetota</taxon>
        <taxon>Actinomycetes</taxon>
        <taxon>Micromonosporales</taxon>
        <taxon>Micromonosporaceae</taxon>
        <taxon>Phytomonospora</taxon>
    </lineage>
</organism>
<dbReference type="InterPro" id="IPR036291">
    <property type="entry name" value="NAD(P)-bd_dom_sf"/>
</dbReference>
<accession>A0A841FH30</accession>
<keyword evidence="7" id="KW-1185">Reference proteome</keyword>
<dbReference type="PANTHER" id="PTHR43580">
    <property type="entry name" value="OXIDOREDUCTASE GLYR1-RELATED"/>
    <property type="match status" value="1"/>
</dbReference>
<dbReference type="InterPro" id="IPR051265">
    <property type="entry name" value="HIBADH-related_NP60_sf"/>
</dbReference>
<proteinExistence type="inferred from homology"/>
<dbReference type="PANTHER" id="PTHR43580:SF2">
    <property type="entry name" value="CYTOKINE-LIKE NUCLEAR FACTOR N-PAC"/>
    <property type="match status" value="1"/>
</dbReference>
<name>A0A841FH30_9ACTN</name>
<feature type="domain" description="NADPH-dependent reductive aminase-like C-terminal" evidence="5">
    <location>
        <begin position="154"/>
        <end position="276"/>
    </location>
</feature>
<evidence type="ECO:0000313" key="7">
    <source>
        <dbReference type="Proteomes" id="UP000548476"/>
    </source>
</evidence>
<comment type="caution">
    <text evidence="6">The sequence shown here is derived from an EMBL/GenBank/DDBJ whole genome shotgun (WGS) entry which is preliminary data.</text>
</comment>
<feature type="domain" description="6-phosphogluconate dehydrogenase NADP-binding" evidence="4">
    <location>
        <begin position="5"/>
        <end position="147"/>
    </location>
</feature>
<evidence type="ECO:0000259" key="4">
    <source>
        <dbReference type="Pfam" id="PF03446"/>
    </source>
</evidence>
<dbReference type="AlphaFoldDB" id="A0A841FH30"/>
<dbReference type="InterPro" id="IPR015815">
    <property type="entry name" value="HIBADH-related"/>
</dbReference>
<dbReference type="Pfam" id="PF03446">
    <property type="entry name" value="NAD_binding_2"/>
    <property type="match status" value="1"/>
</dbReference>
<dbReference type="InterPro" id="IPR013328">
    <property type="entry name" value="6PGD_dom2"/>
</dbReference>
<dbReference type="InterPro" id="IPR006115">
    <property type="entry name" value="6PGDH_NADP-bd"/>
</dbReference>
<dbReference type="RefSeq" id="WP_184789462.1">
    <property type="nucleotide sequence ID" value="NZ_BONT01000033.1"/>
</dbReference>